<keyword evidence="2" id="KW-1185">Reference proteome</keyword>
<gene>
    <name evidence="1" type="ORF">ACAOBT_LOCUS9577</name>
</gene>
<protein>
    <submittedName>
        <fullName evidence="1">Uncharacterized protein</fullName>
    </submittedName>
</protein>
<proteinExistence type="predicted"/>
<sequence length="81" mass="9245">MIKSVKSVKNKEMGYLKASKGFGYLPPPVQVQNAAEPLSWMIHLQTKAVEALLNVYFVRYIHLIHDVIKNKKDGDHGKEPR</sequence>
<dbReference type="EMBL" id="CAKOFQ010006789">
    <property type="protein sequence ID" value="CAH1971729.1"/>
    <property type="molecule type" value="Genomic_DNA"/>
</dbReference>
<evidence type="ECO:0000313" key="2">
    <source>
        <dbReference type="Proteomes" id="UP001152888"/>
    </source>
</evidence>
<dbReference type="Proteomes" id="UP001152888">
    <property type="component" value="Unassembled WGS sequence"/>
</dbReference>
<organism evidence="1 2">
    <name type="scientific">Acanthoscelides obtectus</name>
    <name type="common">Bean weevil</name>
    <name type="synonym">Bruchus obtectus</name>
    <dbReference type="NCBI Taxonomy" id="200917"/>
    <lineage>
        <taxon>Eukaryota</taxon>
        <taxon>Metazoa</taxon>
        <taxon>Ecdysozoa</taxon>
        <taxon>Arthropoda</taxon>
        <taxon>Hexapoda</taxon>
        <taxon>Insecta</taxon>
        <taxon>Pterygota</taxon>
        <taxon>Neoptera</taxon>
        <taxon>Endopterygota</taxon>
        <taxon>Coleoptera</taxon>
        <taxon>Polyphaga</taxon>
        <taxon>Cucujiformia</taxon>
        <taxon>Chrysomeloidea</taxon>
        <taxon>Chrysomelidae</taxon>
        <taxon>Bruchinae</taxon>
        <taxon>Bruchini</taxon>
        <taxon>Acanthoscelides</taxon>
    </lineage>
</organism>
<reference evidence="1" key="1">
    <citation type="submission" date="2022-03" db="EMBL/GenBank/DDBJ databases">
        <authorList>
            <person name="Sayadi A."/>
        </authorList>
    </citation>
    <scope>NUCLEOTIDE SEQUENCE</scope>
</reference>
<accession>A0A9P0KCX4</accession>
<comment type="caution">
    <text evidence="1">The sequence shown here is derived from an EMBL/GenBank/DDBJ whole genome shotgun (WGS) entry which is preliminary data.</text>
</comment>
<evidence type="ECO:0000313" key="1">
    <source>
        <dbReference type="EMBL" id="CAH1971729.1"/>
    </source>
</evidence>
<dbReference type="AlphaFoldDB" id="A0A9P0KCX4"/>
<name>A0A9P0KCX4_ACAOB</name>